<reference evidence="1" key="1">
    <citation type="submission" date="2020-09" db="EMBL/GenBank/DDBJ databases">
        <title>Genome-Enabled Discovery of Anthraquinone Biosynthesis in Senna tora.</title>
        <authorList>
            <person name="Kang S.-H."/>
            <person name="Pandey R.P."/>
            <person name="Lee C.-M."/>
            <person name="Sim J.-S."/>
            <person name="Jeong J.-T."/>
            <person name="Choi B.-S."/>
            <person name="Jung M."/>
            <person name="Ginzburg D."/>
            <person name="Zhao K."/>
            <person name="Won S.Y."/>
            <person name="Oh T.-J."/>
            <person name="Yu Y."/>
            <person name="Kim N.-H."/>
            <person name="Lee O.R."/>
            <person name="Lee T.-H."/>
            <person name="Bashyal P."/>
            <person name="Kim T.-S."/>
            <person name="Lee W.-H."/>
            <person name="Kawkins C."/>
            <person name="Kim C.-K."/>
            <person name="Kim J.S."/>
            <person name="Ahn B.O."/>
            <person name="Rhee S.Y."/>
            <person name="Sohng J.K."/>
        </authorList>
    </citation>
    <scope>NUCLEOTIDE SEQUENCE</scope>
    <source>
        <tissue evidence="1">Leaf</tissue>
    </source>
</reference>
<comment type="caution">
    <text evidence="1">The sequence shown here is derived from an EMBL/GenBank/DDBJ whole genome shotgun (WGS) entry which is preliminary data.</text>
</comment>
<evidence type="ECO:0000313" key="2">
    <source>
        <dbReference type="Proteomes" id="UP000634136"/>
    </source>
</evidence>
<gene>
    <name evidence="1" type="ORF">G2W53_024686</name>
</gene>
<protein>
    <submittedName>
        <fullName evidence="1">Uncharacterized protein</fullName>
    </submittedName>
</protein>
<dbReference type="AlphaFoldDB" id="A0A834WH61"/>
<organism evidence="1 2">
    <name type="scientific">Senna tora</name>
    <dbReference type="NCBI Taxonomy" id="362788"/>
    <lineage>
        <taxon>Eukaryota</taxon>
        <taxon>Viridiplantae</taxon>
        <taxon>Streptophyta</taxon>
        <taxon>Embryophyta</taxon>
        <taxon>Tracheophyta</taxon>
        <taxon>Spermatophyta</taxon>
        <taxon>Magnoliopsida</taxon>
        <taxon>eudicotyledons</taxon>
        <taxon>Gunneridae</taxon>
        <taxon>Pentapetalae</taxon>
        <taxon>rosids</taxon>
        <taxon>fabids</taxon>
        <taxon>Fabales</taxon>
        <taxon>Fabaceae</taxon>
        <taxon>Caesalpinioideae</taxon>
        <taxon>Cassia clade</taxon>
        <taxon>Senna</taxon>
    </lineage>
</organism>
<dbReference type="EMBL" id="JAAIUW010000008">
    <property type="protein sequence ID" value="KAF7819231.1"/>
    <property type="molecule type" value="Genomic_DNA"/>
</dbReference>
<proteinExistence type="predicted"/>
<keyword evidence="2" id="KW-1185">Reference proteome</keyword>
<dbReference type="Proteomes" id="UP000634136">
    <property type="component" value="Unassembled WGS sequence"/>
</dbReference>
<evidence type="ECO:0000313" key="1">
    <source>
        <dbReference type="EMBL" id="KAF7819231.1"/>
    </source>
</evidence>
<sequence>MATNIGGSMTMRKTQANIEALWDISLLRFKET</sequence>
<name>A0A834WH61_9FABA</name>
<accession>A0A834WH61</accession>